<comment type="caution">
    <text evidence="1">The sequence shown here is derived from an EMBL/GenBank/DDBJ whole genome shotgun (WGS) entry which is preliminary data.</text>
</comment>
<evidence type="ECO:0008006" key="3">
    <source>
        <dbReference type="Google" id="ProtNLM"/>
    </source>
</evidence>
<dbReference type="Proteomes" id="UP001360560">
    <property type="component" value="Unassembled WGS sequence"/>
</dbReference>
<proteinExistence type="predicted"/>
<protein>
    <recommendedName>
        <fullName evidence="3">DASH complex subunit DAM1</fullName>
    </recommendedName>
</protein>
<evidence type="ECO:0000313" key="1">
    <source>
        <dbReference type="EMBL" id="GMM37516.1"/>
    </source>
</evidence>
<dbReference type="EMBL" id="BTFZ01000012">
    <property type="protein sequence ID" value="GMM37516.1"/>
    <property type="molecule type" value="Genomic_DNA"/>
</dbReference>
<gene>
    <name evidence="1" type="ORF">DASC09_048410</name>
</gene>
<organism evidence="1 2">
    <name type="scientific">Saccharomycopsis crataegensis</name>
    <dbReference type="NCBI Taxonomy" id="43959"/>
    <lineage>
        <taxon>Eukaryota</taxon>
        <taxon>Fungi</taxon>
        <taxon>Dikarya</taxon>
        <taxon>Ascomycota</taxon>
        <taxon>Saccharomycotina</taxon>
        <taxon>Saccharomycetes</taxon>
        <taxon>Saccharomycopsidaceae</taxon>
        <taxon>Saccharomycopsis</taxon>
    </lineage>
</organism>
<name>A0AAV5QSG2_9ASCO</name>
<dbReference type="RefSeq" id="XP_064854512.1">
    <property type="nucleotide sequence ID" value="XM_064998440.1"/>
</dbReference>
<reference evidence="1 2" key="1">
    <citation type="journal article" date="2023" name="Elife">
        <title>Identification of key yeast species and microbe-microbe interactions impacting larval growth of Drosophila in the wild.</title>
        <authorList>
            <person name="Mure A."/>
            <person name="Sugiura Y."/>
            <person name="Maeda R."/>
            <person name="Honda K."/>
            <person name="Sakurai N."/>
            <person name="Takahashi Y."/>
            <person name="Watada M."/>
            <person name="Katoh T."/>
            <person name="Gotoh A."/>
            <person name="Gotoh Y."/>
            <person name="Taniguchi I."/>
            <person name="Nakamura K."/>
            <person name="Hayashi T."/>
            <person name="Katayama T."/>
            <person name="Uemura T."/>
            <person name="Hattori Y."/>
        </authorList>
    </citation>
    <scope>NUCLEOTIDE SEQUENCE [LARGE SCALE GENOMIC DNA]</scope>
    <source>
        <strain evidence="1 2">SC-9</strain>
    </source>
</reference>
<sequence length="127" mass="14375">MNYEHYQATNNTSDMARTTQAVTQPASVDNNTIHALESMFSKLEVTFEIKFNRLESRLLNNIGYMTNAFDLMQQSFASFASIYNPSNSIPFQNIETRKKLVGGWHSQTKAHLTTSAQEQSCSRTAMP</sequence>
<keyword evidence="2" id="KW-1185">Reference proteome</keyword>
<evidence type="ECO:0000313" key="2">
    <source>
        <dbReference type="Proteomes" id="UP001360560"/>
    </source>
</evidence>
<dbReference type="AlphaFoldDB" id="A0AAV5QSG2"/>
<accession>A0AAV5QSG2</accession>
<dbReference type="GeneID" id="90075491"/>